<keyword evidence="3" id="KW-1185">Reference proteome</keyword>
<proteinExistence type="predicted"/>
<dbReference type="Proteomes" id="UP000320762">
    <property type="component" value="Unassembled WGS sequence"/>
</dbReference>
<evidence type="ECO:0000313" key="2">
    <source>
        <dbReference type="EMBL" id="TRM66879.1"/>
    </source>
</evidence>
<dbReference type="AlphaFoldDB" id="A0A550CQ66"/>
<dbReference type="EMBL" id="VDMD01000003">
    <property type="protein sequence ID" value="TRM66879.1"/>
    <property type="molecule type" value="Genomic_DNA"/>
</dbReference>
<feature type="region of interest" description="Disordered" evidence="1">
    <location>
        <begin position="364"/>
        <end position="406"/>
    </location>
</feature>
<feature type="region of interest" description="Disordered" evidence="1">
    <location>
        <begin position="585"/>
        <end position="604"/>
    </location>
</feature>
<dbReference type="OrthoDB" id="3068410at2759"/>
<sequence>MLCTHESCVYSAYYEKRRKSASEVANEKVDAPGDAAEIFIDRLAASISWPPWHEIPEKWDSKDVFELINKALLLPVLFRIPDEAELAPYTLDDDDLAALRRLLDLNAHEQELRRQVPRCSKLTDVTDNVNRLLLSHAHRVCTVVKEARIRLSANRKLNEAEARIYWDEILAIIVIYADSFSIDTIFERDTPQARNNFLDKVTADMNLITVRTLYGEESSNISEAMLLLLAERVPEKKNTASASLRGYVSEFIQQNNDLLQVGLSKQNALQTKAKTKWTDDSQTQLDIEARVLRTHRYGRIDAGGMLSIHDIFPKQDIDRVKQFSYVTSLVAPNTTAAQADHAALLPHAPAPVGVKSFLDAAQERNPQVSIGDEKREAKPSRSTKAQPKPNRASPQPQPSSKPSAGPDLPSQLLPLLVLFLSIQYKQPGQDFAQVLNQARMDLLSNTKHLGTIGLYKLPVYALAIVGFRGYLLSAWGKPDPRDKTITRVRIVDYNCPSWDISDTAQALRLSLFLLNLREGWCALLMKKFLDVKEDFLRRWSSNDPAFNWKLEHQLKEQPAATFRTKVEASSQTVEELGSTLRTRMAQVKAERRRAKGSIAEEAES</sequence>
<reference evidence="2 3" key="1">
    <citation type="journal article" date="2019" name="New Phytol.">
        <title>Comparative genomics reveals unique wood-decay strategies and fruiting body development in the Schizophyllaceae.</title>
        <authorList>
            <person name="Almasi E."/>
            <person name="Sahu N."/>
            <person name="Krizsan K."/>
            <person name="Balint B."/>
            <person name="Kovacs G.M."/>
            <person name="Kiss B."/>
            <person name="Cseklye J."/>
            <person name="Drula E."/>
            <person name="Henrissat B."/>
            <person name="Nagy I."/>
            <person name="Chovatia M."/>
            <person name="Adam C."/>
            <person name="LaButti K."/>
            <person name="Lipzen A."/>
            <person name="Riley R."/>
            <person name="Grigoriev I.V."/>
            <person name="Nagy L.G."/>
        </authorList>
    </citation>
    <scope>NUCLEOTIDE SEQUENCE [LARGE SCALE GENOMIC DNA]</scope>
    <source>
        <strain evidence="2 3">NL-1724</strain>
    </source>
</reference>
<evidence type="ECO:0000313" key="3">
    <source>
        <dbReference type="Proteomes" id="UP000320762"/>
    </source>
</evidence>
<gene>
    <name evidence="2" type="ORF">BD626DRAFT_484090</name>
</gene>
<protein>
    <submittedName>
        <fullName evidence="2">Uncharacterized protein</fullName>
    </submittedName>
</protein>
<evidence type="ECO:0000256" key="1">
    <source>
        <dbReference type="SAM" id="MobiDB-lite"/>
    </source>
</evidence>
<organism evidence="2 3">
    <name type="scientific">Schizophyllum amplum</name>
    <dbReference type="NCBI Taxonomy" id="97359"/>
    <lineage>
        <taxon>Eukaryota</taxon>
        <taxon>Fungi</taxon>
        <taxon>Dikarya</taxon>
        <taxon>Basidiomycota</taxon>
        <taxon>Agaricomycotina</taxon>
        <taxon>Agaricomycetes</taxon>
        <taxon>Agaricomycetidae</taxon>
        <taxon>Agaricales</taxon>
        <taxon>Schizophyllaceae</taxon>
        <taxon>Schizophyllum</taxon>
    </lineage>
</organism>
<accession>A0A550CQ66</accession>
<comment type="caution">
    <text evidence="2">The sequence shown here is derived from an EMBL/GenBank/DDBJ whole genome shotgun (WGS) entry which is preliminary data.</text>
</comment>
<name>A0A550CQ66_9AGAR</name>